<name>A0A932CPP9_UNCTE</name>
<evidence type="ECO:0000256" key="3">
    <source>
        <dbReference type="SAM" id="MobiDB-lite"/>
    </source>
</evidence>
<dbReference type="Gene3D" id="3.40.50.12780">
    <property type="entry name" value="N-terminal domain of ligase-like"/>
    <property type="match status" value="1"/>
</dbReference>
<dbReference type="Proteomes" id="UP000769766">
    <property type="component" value="Unassembled WGS sequence"/>
</dbReference>
<reference evidence="6" key="1">
    <citation type="submission" date="2020-07" db="EMBL/GenBank/DDBJ databases">
        <title>Huge and variable diversity of episymbiotic CPR bacteria and DPANN archaea in groundwater ecosystems.</title>
        <authorList>
            <person name="He C.Y."/>
            <person name="Keren R."/>
            <person name="Whittaker M."/>
            <person name="Farag I.F."/>
            <person name="Doudna J."/>
            <person name="Cate J.H.D."/>
            <person name="Banfield J.F."/>
        </authorList>
    </citation>
    <scope>NUCLEOTIDE SEQUENCE</scope>
    <source>
        <strain evidence="6">NC_groundwater_672_Ag_B-0.1um_62_36</strain>
    </source>
</reference>
<evidence type="ECO:0000313" key="7">
    <source>
        <dbReference type="Proteomes" id="UP000769766"/>
    </source>
</evidence>
<dbReference type="PANTHER" id="PTHR43201">
    <property type="entry name" value="ACYL-COA SYNTHETASE"/>
    <property type="match status" value="1"/>
</dbReference>
<evidence type="ECO:0000259" key="4">
    <source>
        <dbReference type="Pfam" id="PF00501"/>
    </source>
</evidence>
<feature type="domain" description="AMP-binding enzyme C-terminal" evidence="5">
    <location>
        <begin position="426"/>
        <end position="501"/>
    </location>
</feature>
<evidence type="ECO:0000259" key="5">
    <source>
        <dbReference type="Pfam" id="PF13193"/>
    </source>
</evidence>
<sequence>MGSHDILLMGATLKQHARRYPHKTAVIFEEKGLTYQQFNGRVDRLAQSLLSLGVSPGDKIALLALNCPEVLEVYLASAKVGAVAVPLNGEIKDEEIRYILDHSDSRVLVLGKEFQEKAAFLRAKVAKVEAYLALGEGPVREGLLSYERLLAEAPEREPEGILSEAQPGMIFYTSGSKGFPKGVVRSHRANVLAYLYGAIEFGLTERDICLSTCPLHRAGSALISLMPLYLGATVCLLRGFSPARALQVIQHHRVTFSLMSPEMFDALRMLSETGVKGTDVSSLRTLVSSMSPLLTRTKEWILDFFGGVQLYEAYEATELGFCTMLKPEDQRRKVRCVGQPALGCEVMILDEKGRVVSASEAGELFTRGPCLFSGYYKDPQAMADNSHEGWFSVGDIMCRDDEGYYYIVERRPDRVCVDDSEIYPSEIHRILMSHPQVREAAIFPMSSGKWGEAFQALVVLKEGEAVTQEELMAYCQERLSTFKRPHAITFVEELPRHHSGKMLKRTFREKYWREQEGMPSRSIQKEAAEFREKGLSG</sequence>
<dbReference type="Gene3D" id="3.30.300.30">
    <property type="match status" value="1"/>
</dbReference>
<dbReference type="InterPro" id="IPR025110">
    <property type="entry name" value="AMP-bd_C"/>
</dbReference>
<accession>A0A932CPP9</accession>
<dbReference type="GO" id="GO:0006631">
    <property type="term" value="P:fatty acid metabolic process"/>
    <property type="evidence" value="ECO:0007669"/>
    <property type="project" value="TreeGrafter"/>
</dbReference>
<evidence type="ECO:0000256" key="1">
    <source>
        <dbReference type="ARBA" id="ARBA00006432"/>
    </source>
</evidence>
<dbReference type="InterPro" id="IPR045851">
    <property type="entry name" value="AMP-bd_C_sf"/>
</dbReference>
<dbReference type="InterPro" id="IPR000873">
    <property type="entry name" value="AMP-dep_synth/lig_dom"/>
</dbReference>
<dbReference type="InterPro" id="IPR042099">
    <property type="entry name" value="ANL_N_sf"/>
</dbReference>
<dbReference type="SUPFAM" id="SSF56801">
    <property type="entry name" value="Acetyl-CoA synthetase-like"/>
    <property type="match status" value="1"/>
</dbReference>
<gene>
    <name evidence="6" type="ORF">HYY20_09050</name>
</gene>
<dbReference type="AlphaFoldDB" id="A0A932CPP9"/>
<dbReference type="PANTHER" id="PTHR43201:SF5">
    <property type="entry name" value="MEDIUM-CHAIN ACYL-COA LIGASE ACSF2, MITOCHONDRIAL"/>
    <property type="match status" value="1"/>
</dbReference>
<dbReference type="Pfam" id="PF13193">
    <property type="entry name" value="AMP-binding_C"/>
    <property type="match status" value="1"/>
</dbReference>
<feature type="region of interest" description="Disordered" evidence="3">
    <location>
        <begin position="518"/>
        <end position="537"/>
    </location>
</feature>
<dbReference type="EMBL" id="JACPRF010000273">
    <property type="protein sequence ID" value="MBI2877014.1"/>
    <property type="molecule type" value="Genomic_DNA"/>
</dbReference>
<proteinExistence type="inferred from homology"/>
<evidence type="ECO:0000256" key="2">
    <source>
        <dbReference type="ARBA" id="ARBA00022598"/>
    </source>
</evidence>
<comment type="similarity">
    <text evidence="1">Belongs to the ATP-dependent AMP-binding enzyme family.</text>
</comment>
<keyword evidence="2 6" id="KW-0436">Ligase</keyword>
<protein>
    <submittedName>
        <fullName evidence="6">Acyl--CoA ligase</fullName>
    </submittedName>
</protein>
<dbReference type="Pfam" id="PF00501">
    <property type="entry name" value="AMP-binding"/>
    <property type="match status" value="1"/>
</dbReference>
<comment type="caution">
    <text evidence="6">The sequence shown here is derived from an EMBL/GenBank/DDBJ whole genome shotgun (WGS) entry which is preliminary data.</text>
</comment>
<feature type="domain" description="AMP-dependent synthetase/ligase" evidence="4">
    <location>
        <begin position="14"/>
        <end position="376"/>
    </location>
</feature>
<organism evidence="6 7">
    <name type="scientific">Tectimicrobiota bacterium</name>
    <dbReference type="NCBI Taxonomy" id="2528274"/>
    <lineage>
        <taxon>Bacteria</taxon>
        <taxon>Pseudomonadati</taxon>
        <taxon>Nitrospinota/Tectimicrobiota group</taxon>
        <taxon>Candidatus Tectimicrobiota</taxon>
    </lineage>
</organism>
<dbReference type="GO" id="GO:0031956">
    <property type="term" value="F:medium-chain fatty acid-CoA ligase activity"/>
    <property type="evidence" value="ECO:0007669"/>
    <property type="project" value="TreeGrafter"/>
</dbReference>
<evidence type="ECO:0000313" key="6">
    <source>
        <dbReference type="EMBL" id="MBI2877014.1"/>
    </source>
</evidence>
<feature type="compositionally biased region" description="Basic and acidic residues" evidence="3">
    <location>
        <begin position="523"/>
        <end position="537"/>
    </location>
</feature>